<dbReference type="CDD" id="cd00130">
    <property type="entry name" value="PAS"/>
    <property type="match status" value="1"/>
</dbReference>
<evidence type="ECO:0000259" key="7">
    <source>
        <dbReference type="PROSITE" id="PS50109"/>
    </source>
</evidence>
<dbReference type="Gene3D" id="3.30.565.10">
    <property type="entry name" value="Histidine kinase-like ATPase, C-terminal domain"/>
    <property type="match status" value="1"/>
</dbReference>
<protein>
    <submittedName>
        <fullName evidence="9">Sensory histidine kinase AtoS</fullName>
    </submittedName>
</protein>
<dbReference type="PRINTS" id="PR00344">
    <property type="entry name" value="BCTRLSENSOR"/>
</dbReference>
<evidence type="ECO:0000313" key="10">
    <source>
        <dbReference type="EMBL" id="KYC56907.1"/>
    </source>
</evidence>
<dbReference type="GO" id="GO:0006355">
    <property type="term" value="P:regulation of DNA-templated transcription"/>
    <property type="evidence" value="ECO:0007669"/>
    <property type="project" value="InterPro"/>
</dbReference>
<comment type="caution">
    <text evidence="9">The sequence shown here is derived from an EMBL/GenBank/DDBJ whole genome shotgun (WGS) entry which is preliminary data.</text>
</comment>
<dbReference type="Pfam" id="PF00989">
    <property type="entry name" value="PAS"/>
    <property type="match status" value="1"/>
</dbReference>
<sequence>MENPRGKDTTVKKNNKFNTFLPNTYVNLAYIFPNISINKDGIIVYTNEDLSRILGYQKKDLLGMDANEIYFNTADWQNLLKELYDKENVQNFGTILKKKDGKQVECTIEMQVFRDTEGNILGHTGTIKDLNLETDLREKLQIENKRLFSVLEKIPAYTCIYDTNRNIVFANKALKDRFHKLESKKCYKVFYGADAPCEDCQVLSVFETNKPVIKERMQKDNKICEIHIYPFTDADGKKLVLEFGMDITQRKKIEEDLKNLNDTLEVLNKILRHDILNDLTIALNFCDLIETKDEDIKAKVMKALIKSVKLIENSREFEKALNEKLDKNTMNLFDIKSKLLELIEFYPEMNINFLDDCKIFADESMIIVFNNIIRNAKIHGNADFIDISLKKIGKYCEISFADNGIGIPDTLKDKIFNEGVSYGPNKGSGLGLYLAKKIVEKHGGEIKVSDNKPKGAIITLKFIGENPYEIC</sequence>
<dbReference type="CDD" id="cd00075">
    <property type="entry name" value="HATPase"/>
    <property type="match status" value="1"/>
</dbReference>
<evidence type="ECO:0000259" key="8">
    <source>
        <dbReference type="PROSITE" id="PS50112"/>
    </source>
</evidence>
<accession>A0A150JI24</accession>
<proteinExistence type="predicted"/>
<dbReference type="NCBIfam" id="TIGR00229">
    <property type="entry name" value="sensory_box"/>
    <property type="match status" value="1"/>
</dbReference>
<accession>A0A150JB16</accession>
<dbReference type="InterPro" id="IPR004358">
    <property type="entry name" value="Sig_transdc_His_kin-like_C"/>
</dbReference>
<evidence type="ECO:0000256" key="3">
    <source>
        <dbReference type="ARBA" id="ARBA00022741"/>
    </source>
</evidence>
<keyword evidence="1" id="KW-0597">Phosphoprotein</keyword>
<dbReference type="SUPFAM" id="SSF55874">
    <property type="entry name" value="ATPase domain of HSP90 chaperone/DNA topoisomerase II/histidine kinase"/>
    <property type="match status" value="1"/>
</dbReference>
<keyword evidence="4 9" id="KW-0418">Kinase</keyword>
<dbReference type="GO" id="GO:0016301">
    <property type="term" value="F:kinase activity"/>
    <property type="evidence" value="ECO:0007669"/>
    <property type="project" value="UniProtKB-KW"/>
</dbReference>
<dbReference type="GO" id="GO:0005524">
    <property type="term" value="F:ATP binding"/>
    <property type="evidence" value="ECO:0007669"/>
    <property type="project" value="UniProtKB-KW"/>
</dbReference>
<accession>A0A150JFP6</accession>
<dbReference type="PANTHER" id="PTHR43065">
    <property type="entry name" value="SENSOR HISTIDINE KINASE"/>
    <property type="match status" value="1"/>
</dbReference>
<dbReference type="Pfam" id="PF02518">
    <property type="entry name" value="HATPase_c"/>
    <property type="match status" value="1"/>
</dbReference>
<dbReference type="PROSITE" id="PS50109">
    <property type="entry name" value="HIS_KIN"/>
    <property type="match status" value="1"/>
</dbReference>
<dbReference type="AlphaFoldDB" id="A0A150JB16"/>
<dbReference type="InterPro" id="IPR005467">
    <property type="entry name" value="His_kinase_dom"/>
</dbReference>
<keyword evidence="5" id="KW-0067">ATP-binding</keyword>
<dbReference type="EMBL" id="LNJB01000015">
    <property type="protein sequence ID" value="KYC54268.1"/>
    <property type="molecule type" value="Genomic_DNA"/>
</dbReference>
<evidence type="ECO:0000256" key="4">
    <source>
        <dbReference type="ARBA" id="ARBA00022777"/>
    </source>
</evidence>
<evidence type="ECO:0000256" key="2">
    <source>
        <dbReference type="ARBA" id="ARBA00022679"/>
    </source>
</evidence>
<keyword evidence="6" id="KW-0902">Two-component regulatory system</keyword>
<dbReference type="InterPro" id="IPR035965">
    <property type="entry name" value="PAS-like_dom_sf"/>
</dbReference>
<dbReference type="SMART" id="SM00387">
    <property type="entry name" value="HATPase_c"/>
    <property type="match status" value="1"/>
</dbReference>
<dbReference type="InterPro" id="IPR003594">
    <property type="entry name" value="HATPase_dom"/>
</dbReference>
<dbReference type="SUPFAM" id="SSF55785">
    <property type="entry name" value="PYP-like sensor domain (PAS domain)"/>
    <property type="match status" value="2"/>
</dbReference>
<dbReference type="InterPro" id="IPR013656">
    <property type="entry name" value="PAS_4"/>
</dbReference>
<organism evidence="9 11">
    <name type="scientific">Candidatus Methanofastidiosum methylothiophilum</name>
    <dbReference type="NCBI Taxonomy" id="1705564"/>
    <lineage>
        <taxon>Archaea</taxon>
        <taxon>Methanobacteriati</taxon>
        <taxon>Methanobacteriota</taxon>
        <taxon>Stenosarchaea group</taxon>
        <taxon>Candidatus Methanofastidiosia</taxon>
        <taxon>Candidatus Methanofastidiosales</taxon>
        <taxon>Candidatus Methanofastidiosaceae</taxon>
        <taxon>Candidatus Methanofastidiosum</taxon>
    </lineage>
</organism>
<dbReference type="Proteomes" id="UP000092420">
    <property type="component" value="Unassembled WGS sequence"/>
</dbReference>
<feature type="domain" description="Histidine kinase" evidence="7">
    <location>
        <begin position="368"/>
        <end position="466"/>
    </location>
</feature>
<dbReference type="Gene3D" id="3.30.450.20">
    <property type="entry name" value="PAS domain"/>
    <property type="match status" value="2"/>
</dbReference>
<evidence type="ECO:0000256" key="1">
    <source>
        <dbReference type="ARBA" id="ARBA00022553"/>
    </source>
</evidence>
<name>A0A150JB16_9EURY</name>
<dbReference type="InterPro" id="IPR013767">
    <property type="entry name" value="PAS_fold"/>
</dbReference>
<evidence type="ECO:0000256" key="6">
    <source>
        <dbReference type="ARBA" id="ARBA00023012"/>
    </source>
</evidence>
<dbReference type="InterPro" id="IPR000014">
    <property type="entry name" value="PAS"/>
</dbReference>
<evidence type="ECO:0000313" key="9">
    <source>
        <dbReference type="EMBL" id="KYC54268.1"/>
    </source>
</evidence>
<dbReference type="EMBL" id="LNJE01000015">
    <property type="protein sequence ID" value="KYC56907.1"/>
    <property type="molecule type" value="Genomic_DNA"/>
</dbReference>
<dbReference type="PATRIC" id="fig|1706435.3.peg.1228"/>
<keyword evidence="3" id="KW-0547">Nucleotide-binding</keyword>
<gene>
    <name evidence="9" type="ORF">AN188_01159</name>
    <name evidence="10" type="ORF">APG09_01234</name>
</gene>
<evidence type="ECO:0000256" key="5">
    <source>
        <dbReference type="ARBA" id="ARBA00022840"/>
    </source>
</evidence>
<reference evidence="9 11" key="1">
    <citation type="journal article" date="2016" name="ISME J.">
        <title>Chasing the elusive Euryarchaeota class WSA2: genomes reveal a uniquely fastidious methyl-reducing methanogen.</title>
        <authorList>
            <person name="Nobu M.K."/>
            <person name="Narihiro T."/>
            <person name="Kuroda K."/>
            <person name="Mei R."/>
            <person name="Liu W.T."/>
        </authorList>
    </citation>
    <scope>NUCLEOTIDE SEQUENCE [LARGE SCALE GENOMIC DNA]</scope>
    <source>
        <strain evidence="9">ADurb1013_Bin02101</strain>
        <strain evidence="10">ADurb1213_Bin02801</strain>
    </source>
</reference>
<dbReference type="Pfam" id="PF08448">
    <property type="entry name" value="PAS_4"/>
    <property type="match status" value="1"/>
</dbReference>
<dbReference type="PROSITE" id="PS50112">
    <property type="entry name" value="PAS"/>
    <property type="match status" value="1"/>
</dbReference>
<dbReference type="PATRIC" id="fig|1706433.3.peg.1163"/>
<evidence type="ECO:0000313" key="11">
    <source>
        <dbReference type="Proteomes" id="UP000092420"/>
    </source>
</evidence>
<keyword evidence="2" id="KW-0808">Transferase</keyword>
<dbReference type="GO" id="GO:0000160">
    <property type="term" value="P:phosphorelay signal transduction system"/>
    <property type="evidence" value="ECO:0007669"/>
    <property type="project" value="UniProtKB-KW"/>
</dbReference>
<feature type="domain" description="PAS" evidence="8">
    <location>
        <begin position="35"/>
        <end position="63"/>
    </location>
</feature>
<dbReference type="InterPro" id="IPR036890">
    <property type="entry name" value="HATPase_C_sf"/>
</dbReference>